<dbReference type="GO" id="GO:0005319">
    <property type="term" value="F:lipid transporter activity"/>
    <property type="evidence" value="ECO:0007669"/>
    <property type="project" value="TreeGrafter"/>
</dbReference>
<organism evidence="1 2">
    <name type="scientific">Haematococcus lacustris</name>
    <name type="common">Green alga</name>
    <name type="synonym">Haematococcus pluvialis</name>
    <dbReference type="NCBI Taxonomy" id="44745"/>
    <lineage>
        <taxon>Eukaryota</taxon>
        <taxon>Viridiplantae</taxon>
        <taxon>Chlorophyta</taxon>
        <taxon>core chlorophytes</taxon>
        <taxon>Chlorophyceae</taxon>
        <taxon>CS clade</taxon>
        <taxon>Chlamydomonadales</taxon>
        <taxon>Haematococcaceae</taxon>
        <taxon>Haematococcus</taxon>
    </lineage>
</organism>
<dbReference type="GO" id="GO:0140359">
    <property type="term" value="F:ABC-type transporter activity"/>
    <property type="evidence" value="ECO:0007669"/>
    <property type="project" value="InterPro"/>
</dbReference>
<evidence type="ECO:0008006" key="3">
    <source>
        <dbReference type="Google" id="ProtNLM"/>
    </source>
</evidence>
<name>A0A699ZIX0_HAELA</name>
<keyword evidence="2" id="KW-1185">Reference proteome</keyword>
<dbReference type="Pfam" id="PF24526">
    <property type="entry name" value="ABCA12_C"/>
    <property type="match status" value="1"/>
</dbReference>
<reference evidence="1 2" key="1">
    <citation type="submission" date="2020-02" db="EMBL/GenBank/DDBJ databases">
        <title>Draft genome sequence of Haematococcus lacustris strain NIES-144.</title>
        <authorList>
            <person name="Morimoto D."/>
            <person name="Nakagawa S."/>
            <person name="Yoshida T."/>
            <person name="Sawayama S."/>
        </authorList>
    </citation>
    <scope>NUCLEOTIDE SEQUENCE [LARGE SCALE GENOMIC DNA]</scope>
    <source>
        <strain evidence="1 2">NIES-144</strain>
    </source>
</reference>
<sequence>MEEAEMLCDRLGIFVNGRLVCIGNPREITSRFAGFLVFSLTVALDQVPQAKTMVLALSPSATLTYELGGTLKYELPSREVSLSKVFKVMAEAKQALQVVDWGVANATLEEVFI</sequence>
<dbReference type="Proteomes" id="UP000485058">
    <property type="component" value="Unassembled WGS sequence"/>
</dbReference>
<evidence type="ECO:0000313" key="1">
    <source>
        <dbReference type="EMBL" id="GFH22553.1"/>
    </source>
</evidence>
<dbReference type="EMBL" id="BLLF01002065">
    <property type="protein sequence ID" value="GFH22553.1"/>
    <property type="molecule type" value="Genomic_DNA"/>
</dbReference>
<accession>A0A699ZIX0</accession>
<dbReference type="PANTHER" id="PTHR19229:SF154">
    <property type="entry name" value="ABC TRANSPORTER A FAMILY MEMBER 3-RELATED"/>
    <property type="match status" value="1"/>
</dbReference>
<dbReference type="AlphaFoldDB" id="A0A699ZIX0"/>
<feature type="non-terminal residue" evidence="1">
    <location>
        <position position="1"/>
    </location>
</feature>
<dbReference type="PANTHER" id="PTHR19229">
    <property type="entry name" value="ATP-BINDING CASSETTE TRANSPORTER SUBFAMILY A ABCA"/>
    <property type="match status" value="1"/>
</dbReference>
<proteinExistence type="predicted"/>
<gene>
    <name evidence="1" type="ORF">HaLaN_20033</name>
</gene>
<comment type="caution">
    <text evidence="1">The sequence shown here is derived from an EMBL/GenBank/DDBJ whole genome shotgun (WGS) entry which is preliminary data.</text>
</comment>
<evidence type="ECO:0000313" key="2">
    <source>
        <dbReference type="Proteomes" id="UP000485058"/>
    </source>
</evidence>
<dbReference type="GO" id="GO:0016020">
    <property type="term" value="C:membrane"/>
    <property type="evidence" value="ECO:0007669"/>
    <property type="project" value="InterPro"/>
</dbReference>
<feature type="non-terminal residue" evidence="1">
    <location>
        <position position="113"/>
    </location>
</feature>
<dbReference type="InterPro" id="IPR026082">
    <property type="entry name" value="ABCA"/>
</dbReference>
<protein>
    <recommendedName>
        <fullName evidence="3">ABC transporter domain-containing protein</fullName>
    </recommendedName>
</protein>